<reference evidence="3" key="1">
    <citation type="journal article" date="2021" name="Nat. Commun.">
        <title>Genetic determinants of endophytism in the Arabidopsis root mycobiome.</title>
        <authorList>
            <person name="Mesny F."/>
            <person name="Miyauchi S."/>
            <person name="Thiergart T."/>
            <person name="Pickel B."/>
            <person name="Atanasova L."/>
            <person name="Karlsson M."/>
            <person name="Huettel B."/>
            <person name="Barry K.W."/>
            <person name="Haridas S."/>
            <person name="Chen C."/>
            <person name="Bauer D."/>
            <person name="Andreopoulos W."/>
            <person name="Pangilinan J."/>
            <person name="LaButti K."/>
            <person name="Riley R."/>
            <person name="Lipzen A."/>
            <person name="Clum A."/>
            <person name="Drula E."/>
            <person name="Henrissat B."/>
            <person name="Kohler A."/>
            <person name="Grigoriev I.V."/>
            <person name="Martin F.M."/>
            <person name="Hacquard S."/>
        </authorList>
    </citation>
    <scope>NUCLEOTIDE SEQUENCE</scope>
    <source>
        <strain evidence="3">MPI-CAGE-CH-0243</strain>
    </source>
</reference>
<feature type="region of interest" description="Disordered" evidence="1">
    <location>
        <begin position="1024"/>
        <end position="1112"/>
    </location>
</feature>
<feature type="region of interest" description="Disordered" evidence="1">
    <location>
        <begin position="1142"/>
        <end position="1161"/>
    </location>
</feature>
<feature type="region of interest" description="Disordered" evidence="1">
    <location>
        <begin position="149"/>
        <end position="230"/>
    </location>
</feature>
<sequence>MSANNDDEAQEQLEDFDIRVLFDIVKLARTLPGTPYKALTDAHKLYLSKKHIFDHGSRWFLFLTRMHDMKAKQEGQDLMQWLQDVLSDQGITIIDDDDEHSVESTASNLDFEYHNGGLDATRSIGRQPSRRASFESFFDGVADKVAGTDGGTDLALRSRRPSGIASDTGNAPKRSRSGSEARDSGLRLTPAHGRINGAGEHGNPDDILTRPLPRPRHSGLRRSGSMNSRASLRTIRNEAAGVNHVQDFGDNSGDDNESTDSFDRSNVRIPGVNAPIPGMKSDYAQYNTSDPVYVPSDTQMQRDAASYNANRNHQRQTTLTRNILQNWQEQTRLRLDNHDRMRAAAVAFDRHVWIRAAWDSWRIALQNKRTEVETDRFFGRLQNRADKARNLFLLTKAFTHWAKSAEDEVQRTSVARRHIIRTKYFNAWRDITAVNELKIQHFVLSRFLHKWRANIAARQEQENLALNLHEHNLVQKTFWKWVYSLGSRQAPIVHETRLCLNMFERWREITAILRERNAWVSEVRGRNCTRKALIAVSQKAATMKSMEKQAIEFRQLALMTSAFSTLRTQSQLVPRANQIKQRVDTRLVRAVFSIWRNNALLSRQARAVDRQRLLRNAFTAWNDGLRVKALRSQIDDRVLVESMYKWALASRVALIQRVRNHNAKRLIFLLWSSKVQDQESRLAQAERNFADYKRTQLLRNGLQKLEIATVFRKDQEEQALFVYKPRTKHAVLSQLIAKHEHCRQLDEWANRAHYYYTAKHAIQKWRKATEYARRNKRREVYTQFRRKIKMNLARRLVHNWKDKADKFNLAERQANEVVENRLLRSSTIALMRWRDRTSTLARLEARTMQSYNGKIASFQLYAWLQKTQTLRNMDDQAVALRQESTEIIATSCLKRLAWRLWTVQRQEEMAMKLHERTFEKHVRAMVRFWVEQSAERQALRPVSPTPSSRRGGRRHGGGIEDGRGRNTDGNDRSQLYDRPEEVEERDEAGDETRRLEAWTAFDENALGLSNLDLSLTISPSRQAAESHLLPPQPLVRPFDPSKSLSSLPSYLPRRPATHPQPTSALPPPPTTIPEMPDLEDSESAEFWTSTPMPPVSKPGYLKTPSKRSVARAKRSDIIGPVSPEKRNILPVVLEKERLGIASAPPVPGYRRPGVGTSGVTSFEKRLRDGGVRKGKGRVGFGGLGDEA</sequence>
<dbReference type="AlphaFoldDB" id="A0A9P9EEP7"/>
<feature type="region of interest" description="Disordered" evidence="1">
    <location>
        <begin position="937"/>
        <end position="991"/>
    </location>
</feature>
<accession>A0A9P9EEP7</accession>
<comment type="caution">
    <text evidence="3">The sequence shown here is derived from an EMBL/GenBank/DDBJ whole genome shotgun (WGS) entry which is preliminary data.</text>
</comment>
<feature type="region of interest" description="Disordered" evidence="1">
    <location>
        <begin position="1167"/>
        <end position="1187"/>
    </location>
</feature>
<keyword evidence="4" id="KW-1185">Reference proteome</keyword>
<dbReference type="Proteomes" id="UP000700596">
    <property type="component" value="Unassembled WGS sequence"/>
</dbReference>
<feature type="compositionally biased region" description="Low complexity" evidence="1">
    <location>
        <begin position="1040"/>
        <end position="1063"/>
    </location>
</feature>
<evidence type="ECO:0000313" key="4">
    <source>
        <dbReference type="Proteomes" id="UP000700596"/>
    </source>
</evidence>
<dbReference type="EMBL" id="JAGMWT010000002">
    <property type="protein sequence ID" value="KAH7136103.1"/>
    <property type="molecule type" value="Genomic_DNA"/>
</dbReference>
<dbReference type="Pfam" id="PF08457">
    <property type="entry name" value="Sfi1"/>
    <property type="match status" value="1"/>
</dbReference>
<evidence type="ECO:0000259" key="2">
    <source>
        <dbReference type="Pfam" id="PF08457"/>
    </source>
</evidence>
<protein>
    <submittedName>
        <fullName evidence="3">Sfi1 spindle body protein-domain-containing protein</fullName>
    </submittedName>
</protein>
<name>A0A9P9EEP7_9PLEO</name>
<feature type="compositionally biased region" description="Acidic residues" evidence="1">
    <location>
        <begin position="980"/>
        <end position="989"/>
    </location>
</feature>
<feature type="compositionally biased region" description="Basic and acidic residues" evidence="1">
    <location>
        <begin position="957"/>
        <end position="979"/>
    </location>
</feature>
<proteinExistence type="predicted"/>
<feature type="region of interest" description="Disordered" evidence="1">
    <location>
        <begin position="244"/>
        <end position="276"/>
    </location>
</feature>
<organism evidence="3 4">
    <name type="scientific">Dendryphion nanum</name>
    <dbReference type="NCBI Taxonomy" id="256645"/>
    <lineage>
        <taxon>Eukaryota</taxon>
        <taxon>Fungi</taxon>
        <taxon>Dikarya</taxon>
        <taxon>Ascomycota</taxon>
        <taxon>Pezizomycotina</taxon>
        <taxon>Dothideomycetes</taxon>
        <taxon>Pleosporomycetidae</taxon>
        <taxon>Pleosporales</taxon>
        <taxon>Torulaceae</taxon>
        <taxon>Dendryphion</taxon>
    </lineage>
</organism>
<dbReference type="OrthoDB" id="5215300at2759"/>
<feature type="compositionally biased region" description="Gly residues" evidence="1">
    <location>
        <begin position="1177"/>
        <end position="1187"/>
    </location>
</feature>
<dbReference type="InterPro" id="IPR013665">
    <property type="entry name" value="Sfi1_dom"/>
</dbReference>
<evidence type="ECO:0000256" key="1">
    <source>
        <dbReference type="SAM" id="MobiDB-lite"/>
    </source>
</evidence>
<evidence type="ECO:0000313" key="3">
    <source>
        <dbReference type="EMBL" id="KAH7136103.1"/>
    </source>
</evidence>
<feature type="domain" description="Sfi1 spindle body" evidence="2">
    <location>
        <begin position="365"/>
        <end position="932"/>
    </location>
</feature>
<gene>
    <name evidence="3" type="ORF">B0J11DRAFT_519957</name>
</gene>